<proteinExistence type="predicted"/>
<dbReference type="AlphaFoldDB" id="A0A914PFL2"/>
<dbReference type="WBParaSite" id="PDA_v2.g17041.t1">
    <property type="protein sequence ID" value="PDA_v2.g17041.t1"/>
    <property type="gene ID" value="PDA_v2.g17041"/>
</dbReference>
<evidence type="ECO:0000256" key="3">
    <source>
        <dbReference type="SAM" id="SignalP"/>
    </source>
</evidence>
<feature type="chain" id="PRO_5036815298" evidence="3">
    <location>
        <begin position="17"/>
        <end position="528"/>
    </location>
</feature>
<feature type="region of interest" description="Disordered" evidence="1">
    <location>
        <begin position="471"/>
        <end position="528"/>
    </location>
</feature>
<name>A0A914PFL2_9BILA</name>
<protein>
    <submittedName>
        <fullName evidence="5">Uncharacterized protein</fullName>
    </submittedName>
</protein>
<sequence>MKQLYLLLLFIVGLSAIVYHGDRRHWTIVDADGKTSIALHLLNEQVDLIFPSDKTFALIASDMKLFSPSGNVQCQDTTNTLGFTLFFDDRNHIRGEIKMGPVVVGQQVMMFLYEQCYYTENSHYYATAVIEGAERKLDNEGRTCFLQADPFHQYGSDATRSFMKLQNTPGNFGCQVFLIFPNYMYVKDVDLKEPTTLSLNATYAGKDETFWWKKDNDAMLQKAVKFVGTNVKIDILNSAKNDPYYFRVGTVQPIPALNFEFGPKCHGSTLDIYVNLRDSQECKSTIHLTQTGFKFSTNTSSTFISADPSPRSLVLVYTNQHVFVKVNSPLSIITFPACAEDKWFAADQFVIQVEHVEKTVDCKKAEIWIHKSDFVKDIEVLVDKSRFISKIATTTFFSTMERGNTTFEYSTVASSTKNDDEAESAGFQWWWIVIPIVLFVVIIVVIVAFICIQRRRRNKIPKRKILHVSESAESEEVPAQKPPMPKSVQKDKPIDPGSDSVKSKTPASAPIPIPKSKVDGQKKKPNIG</sequence>
<keyword evidence="2" id="KW-1133">Transmembrane helix</keyword>
<keyword evidence="2" id="KW-0472">Membrane</keyword>
<organism evidence="4 5">
    <name type="scientific">Panagrolaimus davidi</name>
    <dbReference type="NCBI Taxonomy" id="227884"/>
    <lineage>
        <taxon>Eukaryota</taxon>
        <taxon>Metazoa</taxon>
        <taxon>Ecdysozoa</taxon>
        <taxon>Nematoda</taxon>
        <taxon>Chromadorea</taxon>
        <taxon>Rhabditida</taxon>
        <taxon>Tylenchina</taxon>
        <taxon>Panagrolaimomorpha</taxon>
        <taxon>Panagrolaimoidea</taxon>
        <taxon>Panagrolaimidae</taxon>
        <taxon>Panagrolaimus</taxon>
    </lineage>
</organism>
<evidence type="ECO:0000256" key="2">
    <source>
        <dbReference type="SAM" id="Phobius"/>
    </source>
</evidence>
<evidence type="ECO:0000313" key="5">
    <source>
        <dbReference type="WBParaSite" id="PDA_v2.g17041.t1"/>
    </source>
</evidence>
<evidence type="ECO:0000313" key="4">
    <source>
        <dbReference type="Proteomes" id="UP000887578"/>
    </source>
</evidence>
<evidence type="ECO:0000256" key="1">
    <source>
        <dbReference type="SAM" id="MobiDB-lite"/>
    </source>
</evidence>
<feature type="signal peptide" evidence="3">
    <location>
        <begin position="1"/>
        <end position="16"/>
    </location>
</feature>
<accession>A0A914PFL2</accession>
<keyword evidence="2" id="KW-0812">Transmembrane</keyword>
<keyword evidence="3" id="KW-0732">Signal</keyword>
<keyword evidence="4" id="KW-1185">Reference proteome</keyword>
<reference evidence="5" key="1">
    <citation type="submission" date="2022-11" db="UniProtKB">
        <authorList>
            <consortium name="WormBaseParasite"/>
        </authorList>
    </citation>
    <scope>IDENTIFICATION</scope>
</reference>
<feature type="transmembrane region" description="Helical" evidence="2">
    <location>
        <begin position="429"/>
        <end position="452"/>
    </location>
</feature>
<dbReference type="Proteomes" id="UP000887578">
    <property type="component" value="Unplaced"/>
</dbReference>